<feature type="region of interest" description="Disordered" evidence="1">
    <location>
        <begin position="61"/>
        <end position="95"/>
    </location>
</feature>
<proteinExistence type="predicted"/>
<evidence type="ECO:0000313" key="4">
    <source>
        <dbReference type="Proteomes" id="UP000444721"/>
    </source>
</evidence>
<dbReference type="VEuPathDB" id="AmoebaDB:NF0070990"/>
<comment type="caution">
    <text evidence="3">The sequence shown here is derived from an EMBL/GenBank/DDBJ whole genome shotgun (WGS) entry which is preliminary data.</text>
</comment>
<evidence type="ECO:0000259" key="2">
    <source>
        <dbReference type="Pfam" id="PF13475"/>
    </source>
</evidence>
<reference evidence="3 4" key="1">
    <citation type="journal article" date="2019" name="Sci. Rep.">
        <title>Nanopore sequencing improves the draft genome of the human pathogenic amoeba Naegleria fowleri.</title>
        <authorList>
            <person name="Liechti N."/>
            <person name="Schurch N."/>
            <person name="Bruggmann R."/>
            <person name="Wittwer M."/>
        </authorList>
    </citation>
    <scope>NUCLEOTIDE SEQUENCE [LARGE SCALE GENOMIC DNA]</scope>
    <source>
        <strain evidence="3 4">ATCC 30894</strain>
    </source>
</reference>
<dbReference type="VEuPathDB" id="AmoebaDB:NfTy_029210"/>
<name>A0A6A5C0L1_NAEFO</name>
<dbReference type="AlphaFoldDB" id="A0A6A5C0L1"/>
<keyword evidence="4" id="KW-1185">Reference proteome</keyword>
<evidence type="ECO:0000256" key="1">
    <source>
        <dbReference type="SAM" id="MobiDB-lite"/>
    </source>
</evidence>
<sequence>MLIHDSSTSLPSDTNTIESLNRHSIATCNANMKVEIEMNFKEDVAFCHVLLAQSHNIKFSYRNNSKEKRDERNRRRKNRHEESHPPERRNQGIETQGELAVNLLSKFLDDVNQQSLFSSWSCGHMSRRLSGSPFQNDKEVVLNAVRNDGTALEFASKKLKQDEQVIREAIQQNPFAILYVHARVPQGREMVKNVCRDNLTFMPTVLLN</sequence>
<feature type="compositionally biased region" description="Basic and acidic residues" evidence="1">
    <location>
        <begin position="64"/>
        <end position="91"/>
    </location>
</feature>
<organism evidence="3 4">
    <name type="scientific">Naegleria fowleri</name>
    <name type="common">Brain eating amoeba</name>
    <dbReference type="NCBI Taxonomy" id="5763"/>
    <lineage>
        <taxon>Eukaryota</taxon>
        <taxon>Discoba</taxon>
        <taxon>Heterolobosea</taxon>
        <taxon>Tetramitia</taxon>
        <taxon>Eutetramitia</taxon>
        <taxon>Vahlkampfiidae</taxon>
        <taxon>Naegleria</taxon>
    </lineage>
</organism>
<evidence type="ECO:0000313" key="3">
    <source>
        <dbReference type="EMBL" id="KAF0980124.1"/>
    </source>
</evidence>
<dbReference type="RefSeq" id="XP_044564837.1">
    <property type="nucleotide sequence ID" value="XM_044704439.1"/>
</dbReference>
<accession>A0A6A5C0L1</accession>
<gene>
    <name evidence="3" type="ORF">FDP41_013773</name>
</gene>
<feature type="domain" description="DUF4116" evidence="2">
    <location>
        <begin position="137"/>
        <end position="180"/>
    </location>
</feature>
<dbReference type="VEuPathDB" id="AmoebaDB:FDP41_013773"/>
<dbReference type="Proteomes" id="UP000444721">
    <property type="component" value="Unassembled WGS sequence"/>
</dbReference>
<protein>
    <recommendedName>
        <fullName evidence="2">DUF4116 domain-containing protein</fullName>
    </recommendedName>
</protein>
<dbReference type="EMBL" id="VFQX01000020">
    <property type="protein sequence ID" value="KAF0980124.1"/>
    <property type="molecule type" value="Genomic_DNA"/>
</dbReference>
<dbReference type="InterPro" id="IPR025197">
    <property type="entry name" value="DUF4116"/>
</dbReference>
<dbReference type="OrthoDB" id="412414at2759"/>
<dbReference type="GeneID" id="68120988"/>
<dbReference type="Pfam" id="PF13475">
    <property type="entry name" value="DUF4116"/>
    <property type="match status" value="1"/>
</dbReference>